<gene>
    <name evidence="2" type="ORF">D7316_01650</name>
</gene>
<dbReference type="Proteomes" id="UP000271469">
    <property type="component" value="Chromosome"/>
</dbReference>
<dbReference type="RefSeq" id="WP_124707835.1">
    <property type="nucleotide sequence ID" value="NZ_CP033972.1"/>
</dbReference>
<evidence type="ECO:0000313" key="2">
    <source>
        <dbReference type="EMBL" id="AZG45057.1"/>
    </source>
</evidence>
<feature type="transmembrane region" description="Helical" evidence="1">
    <location>
        <begin position="12"/>
        <end position="34"/>
    </location>
</feature>
<reference evidence="2 3" key="1">
    <citation type="submission" date="2018-11" db="EMBL/GenBank/DDBJ databases">
        <title>Gordonia insulae sp. nov., isolated from an island soil.</title>
        <authorList>
            <person name="Kim Y.S."/>
            <person name="Kim S.B."/>
        </authorList>
    </citation>
    <scope>NUCLEOTIDE SEQUENCE [LARGE SCALE GENOMIC DNA]</scope>
    <source>
        <strain evidence="2 3">MMS17-SY073</strain>
    </source>
</reference>
<keyword evidence="3" id="KW-1185">Reference proteome</keyword>
<dbReference type="AlphaFoldDB" id="A0A3G8JJ00"/>
<dbReference type="KEGG" id="gom:D7316_01650"/>
<name>A0A3G8JJ00_9ACTN</name>
<sequence length="69" mass="6756">MTTNLAMADANAAALTLGIAVYAAAILIGIGVGINALTHHRRNRAIGAFAVVGVLTVAGVVIAVASSIS</sequence>
<keyword evidence="1" id="KW-1133">Transmembrane helix</keyword>
<protein>
    <submittedName>
        <fullName evidence="2">Uncharacterized protein</fullName>
    </submittedName>
</protein>
<evidence type="ECO:0000313" key="3">
    <source>
        <dbReference type="Proteomes" id="UP000271469"/>
    </source>
</evidence>
<feature type="transmembrane region" description="Helical" evidence="1">
    <location>
        <begin position="46"/>
        <end position="68"/>
    </location>
</feature>
<evidence type="ECO:0000256" key="1">
    <source>
        <dbReference type="SAM" id="Phobius"/>
    </source>
</evidence>
<dbReference type="EMBL" id="CP033972">
    <property type="protein sequence ID" value="AZG45057.1"/>
    <property type="molecule type" value="Genomic_DNA"/>
</dbReference>
<organism evidence="2 3">
    <name type="scientific">Gordonia insulae</name>
    <dbReference type="NCBI Taxonomy" id="2420509"/>
    <lineage>
        <taxon>Bacteria</taxon>
        <taxon>Bacillati</taxon>
        <taxon>Actinomycetota</taxon>
        <taxon>Actinomycetes</taxon>
        <taxon>Mycobacteriales</taxon>
        <taxon>Gordoniaceae</taxon>
        <taxon>Gordonia</taxon>
    </lineage>
</organism>
<keyword evidence="1" id="KW-0472">Membrane</keyword>
<proteinExistence type="predicted"/>
<accession>A0A3G8JJ00</accession>
<keyword evidence="1" id="KW-0812">Transmembrane</keyword>